<evidence type="ECO:0000256" key="1">
    <source>
        <dbReference type="SAM" id="SignalP"/>
    </source>
</evidence>
<keyword evidence="1" id="KW-0732">Signal</keyword>
<protein>
    <submittedName>
        <fullName evidence="2">Uncharacterized conserved protein, DUF2141 family</fullName>
    </submittedName>
</protein>
<dbReference type="InterPro" id="IPR018673">
    <property type="entry name" value="DUF2141"/>
</dbReference>
<feature type="chain" id="PRO_5022234868" evidence="1">
    <location>
        <begin position="27"/>
        <end position="148"/>
    </location>
</feature>
<reference evidence="2 3" key="1">
    <citation type="submission" date="2017-05" db="EMBL/GenBank/DDBJ databases">
        <authorList>
            <person name="Varghese N."/>
            <person name="Submissions S."/>
        </authorList>
    </citation>
    <scope>NUCLEOTIDE SEQUENCE [LARGE SCALE GENOMIC DNA]</scope>
    <source>
        <strain evidence="2 3">DSM 19036</strain>
    </source>
</reference>
<organism evidence="2 3">
    <name type="scientific">Pedobacter westerhofensis</name>
    <dbReference type="NCBI Taxonomy" id="425512"/>
    <lineage>
        <taxon>Bacteria</taxon>
        <taxon>Pseudomonadati</taxon>
        <taxon>Bacteroidota</taxon>
        <taxon>Sphingobacteriia</taxon>
        <taxon>Sphingobacteriales</taxon>
        <taxon>Sphingobacteriaceae</taxon>
        <taxon>Pedobacter</taxon>
    </lineage>
</organism>
<dbReference type="AlphaFoldDB" id="A0A521ABL6"/>
<name>A0A521ABL6_9SPHI</name>
<feature type="signal peptide" evidence="1">
    <location>
        <begin position="1"/>
        <end position="26"/>
    </location>
</feature>
<evidence type="ECO:0000313" key="3">
    <source>
        <dbReference type="Proteomes" id="UP000320300"/>
    </source>
</evidence>
<accession>A0A521ABL6</accession>
<evidence type="ECO:0000313" key="2">
    <source>
        <dbReference type="EMBL" id="SMO32151.1"/>
    </source>
</evidence>
<dbReference type="Proteomes" id="UP000320300">
    <property type="component" value="Unassembled WGS sequence"/>
</dbReference>
<sequence>MKKAHVSAVRLLTGLFLIFLASHVKGQQKSEVFITGIRSAKGKILVQIFKDDASYQDQNPYKKVMFDKKGMTNGTLAVQLQLESGTYGFTMVDDENGNGKIDKNIVGIPKEGFGFSNFFMEKLKKPSFDEIKVEPKAQAEINMKVKYM</sequence>
<dbReference type="EMBL" id="FXTN01000001">
    <property type="protein sequence ID" value="SMO32151.1"/>
    <property type="molecule type" value="Genomic_DNA"/>
</dbReference>
<keyword evidence="3" id="KW-1185">Reference proteome</keyword>
<dbReference type="OrthoDB" id="9788332at2"/>
<dbReference type="Pfam" id="PF09912">
    <property type="entry name" value="DUF2141"/>
    <property type="match status" value="1"/>
</dbReference>
<gene>
    <name evidence="2" type="ORF">SAMN06265348_10134</name>
</gene>
<proteinExistence type="predicted"/>
<dbReference type="RefSeq" id="WP_142526180.1">
    <property type="nucleotide sequence ID" value="NZ_CBCSJO010000002.1"/>
</dbReference>